<protein>
    <submittedName>
        <fullName evidence="5">Diguanylate cyclase/phosphodiesterase</fullName>
    </submittedName>
</protein>
<dbReference type="STRING" id="1236973.JCM9157_2296"/>
<gene>
    <name evidence="5" type="ORF">JCM9157_2296</name>
</gene>
<dbReference type="PROSITE" id="PS50112">
    <property type="entry name" value="PAS"/>
    <property type="match status" value="1"/>
</dbReference>
<dbReference type="NCBIfam" id="TIGR00229">
    <property type="entry name" value="sensory_box"/>
    <property type="match status" value="1"/>
</dbReference>
<dbReference type="AlphaFoldDB" id="W4QV35"/>
<reference evidence="5 6" key="1">
    <citation type="journal article" date="2014" name="Genome Announc.">
        <title>Draft Genome Sequences of Three Alkaliphilic Bacillus Strains, Bacillus wakoensis JCM 9140T, Bacillus akibai JCM 9157T, and Bacillus hemicellulosilyticus JCM 9152T.</title>
        <authorList>
            <person name="Yuki M."/>
            <person name="Oshima K."/>
            <person name="Suda W."/>
            <person name="Oshida Y."/>
            <person name="Kitamura K."/>
            <person name="Iida T."/>
            <person name="Hattori M."/>
            <person name="Ohkuma M."/>
        </authorList>
    </citation>
    <scope>NUCLEOTIDE SEQUENCE [LARGE SCALE GENOMIC DNA]</scope>
    <source>
        <strain evidence="5 6">JCM 9157</strain>
    </source>
</reference>
<dbReference type="EMBL" id="BAUV01000015">
    <property type="protein sequence ID" value="GAE35199.1"/>
    <property type="molecule type" value="Genomic_DNA"/>
</dbReference>
<dbReference type="InterPro" id="IPR001633">
    <property type="entry name" value="EAL_dom"/>
</dbReference>
<dbReference type="NCBIfam" id="TIGR00254">
    <property type="entry name" value="GGDEF"/>
    <property type="match status" value="1"/>
</dbReference>
<dbReference type="InterPro" id="IPR035919">
    <property type="entry name" value="EAL_sf"/>
</dbReference>
<sequence>MQANYNKVNHELTEIKYALDQSSILAITDIAGVITYVNDKFCEISQYQAQELIGQTHRVINSGYHSKLFFNEMWQTISGGHIWKGEIQNRAKDGSLYWVDTTIVPSLDENGRVYQYVAIRNDITKIKSLEMKLRRSEAQFKQIAYHDSLTKLPNRINFKRALDHLVTQDQAFAVLFLDLDRFKLLNDTFGHSFGDQVLIEVAKRLLHLPYKDVVVSRQSGDEFTFAFPYSEIDDVVHYAKAILKALSSSLIINGNEIYVAPSVGISIYAEHTRTVEDLIKQADIAMYSAKQKGGNQFCFYHQQEEDDLFKKLRIETRLRKAIENDEFELCYHPKLNLETNEVCGLEARIIWNHSTFGPLQAIDFLPYADKMGLSNVIGKWALKTLCRKIETFSSSGSFIPISISISINLLLQHDFIQNVDNWLKEFNVLPNQLGLELTETTIIKHKSFLNPILQSLKRMGVLLVLNQFGAASTSLTLLKELSIDSVKIDANISKDIGGNSFNYNLIKAIIAVGHSLQYSVIADGVESLEQVNMLKNINCDTIQGPILHNGLNEKEINLFLTNNEIAPV</sequence>
<dbReference type="RefSeq" id="WP_052013081.1">
    <property type="nucleotide sequence ID" value="NZ_BAUV01000015.1"/>
</dbReference>
<evidence type="ECO:0000313" key="5">
    <source>
        <dbReference type="EMBL" id="GAE35199.1"/>
    </source>
</evidence>
<feature type="domain" description="GGDEF" evidence="4">
    <location>
        <begin position="170"/>
        <end position="302"/>
    </location>
</feature>
<dbReference type="PANTHER" id="PTHR44757:SF2">
    <property type="entry name" value="BIOFILM ARCHITECTURE MAINTENANCE PROTEIN MBAA"/>
    <property type="match status" value="1"/>
</dbReference>
<dbReference type="SUPFAM" id="SSF141868">
    <property type="entry name" value="EAL domain-like"/>
    <property type="match status" value="1"/>
</dbReference>
<dbReference type="InterPro" id="IPR000160">
    <property type="entry name" value="GGDEF_dom"/>
</dbReference>
<feature type="domain" description="PAC" evidence="2">
    <location>
        <begin position="83"/>
        <end position="135"/>
    </location>
</feature>
<dbReference type="SMART" id="SM00052">
    <property type="entry name" value="EAL"/>
    <property type="match status" value="1"/>
</dbReference>
<accession>W4QV35</accession>
<organism evidence="5 6">
    <name type="scientific">Halalkalibacter akibai (strain ATCC 43226 / DSM 21942 / CIP 109018 / JCM 9157 / 1139)</name>
    <name type="common">Bacillus akibai</name>
    <dbReference type="NCBI Taxonomy" id="1236973"/>
    <lineage>
        <taxon>Bacteria</taxon>
        <taxon>Bacillati</taxon>
        <taxon>Bacillota</taxon>
        <taxon>Bacilli</taxon>
        <taxon>Bacillales</taxon>
        <taxon>Bacillaceae</taxon>
        <taxon>Halalkalibacter</taxon>
    </lineage>
</organism>
<comment type="caution">
    <text evidence="5">The sequence shown here is derived from an EMBL/GenBank/DDBJ whole genome shotgun (WGS) entry which is preliminary data.</text>
</comment>
<dbReference type="InterPro" id="IPR029787">
    <property type="entry name" value="Nucleotide_cyclase"/>
</dbReference>
<evidence type="ECO:0000259" key="4">
    <source>
        <dbReference type="PROSITE" id="PS50887"/>
    </source>
</evidence>
<dbReference type="SUPFAM" id="SSF55073">
    <property type="entry name" value="Nucleotide cyclase"/>
    <property type="match status" value="1"/>
</dbReference>
<dbReference type="Pfam" id="PF13426">
    <property type="entry name" value="PAS_9"/>
    <property type="match status" value="1"/>
</dbReference>
<dbReference type="Pfam" id="PF00563">
    <property type="entry name" value="EAL"/>
    <property type="match status" value="1"/>
</dbReference>
<dbReference type="CDD" id="cd00130">
    <property type="entry name" value="PAS"/>
    <property type="match status" value="1"/>
</dbReference>
<dbReference type="CDD" id="cd01948">
    <property type="entry name" value="EAL"/>
    <property type="match status" value="1"/>
</dbReference>
<proteinExistence type="predicted"/>
<dbReference type="InterPro" id="IPR043128">
    <property type="entry name" value="Rev_trsase/Diguanyl_cyclase"/>
</dbReference>
<dbReference type="Gene3D" id="3.20.20.450">
    <property type="entry name" value="EAL domain"/>
    <property type="match status" value="1"/>
</dbReference>
<dbReference type="Gene3D" id="3.30.70.270">
    <property type="match status" value="1"/>
</dbReference>
<dbReference type="SMART" id="SM00086">
    <property type="entry name" value="PAC"/>
    <property type="match status" value="1"/>
</dbReference>
<evidence type="ECO:0000259" key="2">
    <source>
        <dbReference type="PROSITE" id="PS50113"/>
    </source>
</evidence>
<name>W4QV35_HALA3</name>
<dbReference type="PANTHER" id="PTHR44757">
    <property type="entry name" value="DIGUANYLATE CYCLASE DGCP"/>
    <property type="match status" value="1"/>
</dbReference>
<dbReference type="PROSITE" id="PS50887">
    <property type="entry name" value="GGDEF"/>
    <property type="match status" value="1"/>
</dbReference>
<dbReference type="Proteomes" id="UP000018896">
    <property type="component" value="Unassembled WGS sequence"/>
</dbReference>
<dbReference type="SUPFAM" id="SSF55785">
    <property type="entry name" value="PYP-like sensor domain (PAS domain)"/>
    <property type="match status" value="1"/>
</dbReference>
<dbReference type="Gene3D" id="3.30.450.20">
    <property type="entry name" value="PAS domain"/>
    <property type="match status" value="1"/>
</dbReference>
<feature type="domain" description="PAS" evidence="1">
    <location>
        <begin position="11"/>
        <end position="56"/>
    </location>
</feature>
<dbReference type="InterPro" id="IPR052155">
    <property type="entry name" value="Biofilm_reg_signaling"/>
</dbReference>
<dbReference type="Pfam" id="PF00990">
    <property type="entry name" value="GGDEF"/>
    <property type="match status" value="1"/>
</dbReference>
<dbReference type="InterPro" id="IPR000014">
    <property type="entry name" value="PAS"/>
</dbReference>
<keyword evidence="6" id="KW-1185">Reference proteome</keyword>
<evidence type="ECO:0000313" key="6">
    <source>
        <dbReference type="Proteomes" id="UP000018896"/>
    </source>
</evidence>
<dbReference type="SMART" id="SM00267">
    <property type="entry name" value="GGDEF"/>
    <property type="match status" value="1"/>
</dbReference>
<dbReference type="InterPro" id="IPR001610">
    <property type="entry name" value="PAC"/>
</dbReference>
<evidence type="ECO:0000259" key="1">
    <source>
        <dbReference type="PROSITE" id="PS50112"/>
    </source>
</evidence>
<dbReference type="CDD" id="cd01949">
    <property type="entry name" value="GGDEF"/>
    <property type="match status" value="1"/>
</dbReference>
<dbReference type="InterPro" id="IPR035965">
    <property type="entry name" value="PAS-like_dom_sf"/>
</dbReference>
<dbReference type="PROSITE" id="PS50883">
    <property type="entry name" value="EAL"/>
    <property type="match status" value="1"/>
</dbReference>
<evidence type="ECO:0000259" key="3">
    <source>
        <dbReference type="PROSITE" id="PS50883"/>
    </source>
</evidence>
<feature type="domain" description="EAL" evidence="3">
    <location>
        <begin position="311"/>
        <end position="564"/>
    </location>
</feature>
<dbReference type="OrthoDB" id="9759607at2"/>
<dbReference type="eggNOG" id="COG5001">
    <property type="taxonomic scope" value="Bacteria"/>
</dbReference>
<dbReference type="InterPro" id="IPR000700">
    <property type="entry name" value="PAS-assoc_C"/>
</dbReference>
<dbReference type="PROSITE" id="PS50113">
    <property type="entry name" value="PAC"/>
    <property type="match status" value="1"/>
</dbReference>